<dbReference type="NCBIfam" id="TIGR00778">
    <property type="entry name" value="ahpD_dom"/>
    <property type="match status" value="1"/>
</dbReference>
<gene>
    <name evidence="1" type="ORF">CXR34_13325</name>
</gene>
<sequence length="167" mass="17715">MSSERRVHLSRSARPAYDALEAFSQTVGTIAADAGIDARLRELVLIHASQLNGCAYCVRVHVDRGVAAGLTADDIAQLATWRESGVFSARERAALELAECYVFIHEEGVPDEVYDRVGGILSEPEYVAISWLLVSINAFNRITIAGAYPVPPRGGEAAAAAAGSGTA</sequence>
<accession>A0A134DDJ2</accession>
<dbReference type="Pfam" id="PF02627">
    <property type="entry name" value="CMD"/>
    <property type="match status" value="1"/>
</dbReference>
<proteinExistence type="predicted"/>
<dbReference type="KEGG" id="mhos:CXR34_13325"/>
<dbReference type="SUPFAM" id="SSF69118">
    <property type="entry name" value="AhpD-like"/>
    <property type="match status" value="1"/>
</dbReference>
<evidence type="ECO:0000313" key="1">
    <source>
        <dbReference type="EMBL" id="AUG30331.1"/>
    </source>
</evidence>
<dbReference type="PANTHER" id="PTHR34846:SF10">
    <property type="entry name" value="CYTOPLASMIC PROTEIN"/>
    <property type="match status" value="1"/>
</dbReference>
<dbReference type="AlphaFoldDB" id="A0A134DDJ2"/>
<reference evidence="1 2" key="1">
    <citation type="submission" date="2017-12" db="EMBL/GenBank/DDBJ databases">
        <title>Isolation and characterization of estrogens degradatiion strain Microbacterium hominis SJTG1.</title>
        <authorList>
            <person name="Xiong W."/>
            <person name="Yin C."/>
            <person name="Zheng D."/>
            <person name="Liang R."/>
        </authorList>
    </citation>
    <scope>NUCLEOTIDE SEQUENCE [LARGE SCALE GENOMIC DNA]</scope>
    <source>
        <strain evidence="1 2">SJTG1</strain>
    </source>
</reference>
<name>A0A134DDJ2_9MICO</name>
<dbReference type="InterPro" id="IPR029032">
    <property type="entry name" value="AhpD-like"/>
</dbReference>
<dbReference type="RefSeq" id="WP_060960883.1">
    <property type="nucleotide sequence ID" value="NZ_CP025299.1"/>
</dbReference>
<dbReference type="EMBL" id="CP025299">
    <property type="protein sequence ID" value="AUG30331.1"/>
    <property type="molecule type" value="Genomic_DNA"/>
</dbReference>
<organism evidence="1 2">
    <name type="scientific">Microbacterium hominis</name>
    <dbReference type="NCBI Taxonomy" id="162426"/>
    <lineage>
        <taxon>Bacteria</taxon>
        <taxon>Bacillati</taxon>
        <taxon>Actinomycetota</taxon>
        <taxon>Actinomycetes</taxon>
        <taxon>Micrococcales</taxon>
        <taxon>Microbacteriaceae</taxon>
        <taxon>Microbacterium</taxon>
    </lineage>
</organism>
<dbReference type="GO" id="GO:0051920">
    <property type="term" value="F:peroxiredoxin activity"/>
    <property type="evidence" value="ECO:0007669"/>
    <property type="project" value="InterPro"/>
</dbReference>
<dbReference type="InterPro" id="IPR004675">
    <property type="entry name" value="AhpD_core"/>
</dbReference>
<dbReference type="InterPro" id="IPR003779">
    <property type="entry name" value="CMD-like"/>
</dbReference>
<evidence type="ECO:0000313" key="2">
    <source>
        <dbReference type="Proteomes" id="UP000233276"/>
    </source>
</evidence>
<dbReference type="PANTHER" id="PTHR34846">
    <property type="entry name" value="4-CARBOXYMUCONOLACTONE DECARBOXYLASE FAMILY PROTEIN (AFU_ORTHOLOGUE AFUA_6G11590)"/>
    <property type="match status" value="1"/>
</dbReference>
<dbReference type="Proteomes" id="UP000233276">
    <property type="component" value="Chromosome"/>
</dbReference>
<dbReference type="OrthoDB" id="9801997at2"/>
<dbReference type="STRING" id="162426.RM52_06135"/>
<protein>
    <submittedName>
        <fullName evidence="1">Carboxymuconolactone decarboxylase family protein</fullName>
    </submittedName>
</protein>
<dbReference type="Gene3D" id="1.20.1290.10">
    <property type="entry name" value="AhpD-like"/>
    <property type="match status" value="1"/>
</dbReference>